<dbReference type="EMBL" id="JGZK01000005">
    <property type="protein sequence ID" value="KFI86249.1"/>
    <property type="molecule type" value="Genomic_DNA"/>
</dbReference>
<dbReference type="STRING" id="1437610.BREU_1422"/>
<reference evidence="1 2" key="1">
    <citation type="submission" date="2014-03" db="EMBL/GenBank/DDBJ databases">
        <title>Genomics of Bifidobacteria.</title>
        <authorList>
            <person name="Ventura M."/>
            <person name="Milani C."/>
            <person name="Lugli G.A."/>
        </authorList>
    </citation>
    <scope>NUCLEOTIDE SEQUENCE [LARGE SCALE GENOMIC DNA]</scope>
    <source>
        <strain evidence="1 2">DSM 23975</strain>
    </source>
</reference>
<gene>
    <name evidence="1" type="ORF">BREU_1422</name>
</gene>
<evidence type="ECO:0000313" key="2">
    <source>
        <dbReference type="Proteomes" id="UP000028984"/>
    </source>
</evidence>
<dbReference type="AlphaFoldDB" id="A0A087CSJ9"/>
<name>A0A087CSJ9_9BIFI</name>
<accession>A0A087CSJ9</accession>
<dbReference type="Proteomes" id="UP000028984">
    <property type="component" value="Unassembled WGS sequence"/>
</dbReference>
<sequence length="70" mass="7644">MEAKEIETEAKVTTTIEGAVRTIVVEWPDGERFTLVHHADGTDTVRFGRGGQGEARRISEQAATALSFVI</sequence>
<keyword evidence="2" id="KW-1185">Reference proteome</keyword>
<dbReference type="RefSeq" id="WP_044090657.1">
    <property type="nucleotide sequence ID" value="NZ_JDUW01000037.1"/>
</dbReference>
<protein>
    <submittedName>
        <fullName evidence="1">Uncharacterized protein</fullName>
    </submittedName>
</protein>
<comment type="caution">
    <text evidence="1">The sequence shown here is derived from an EMBL/GenBank/DDBJ whole genome shotgun (WGS) entry which is preliminary data.</text>
</comment>
<dbReference type="OrthoDB" id="3240517at2"/>
<evidence type="ECO:0000313" key="1">
    <source>
        <dbReference type="EMBL" id="KFI86249.1"/>
    </source>
</evidence>
<proteinExistence type="predicted"/>
<organism evidence="1 2">
    <name type="scientific">Bifidobacterium reuteri DSM 23975</name>
    <dbReference type="NCBI Taxonomy" id="1437610"/>
    <lineage>
        <taxon>Bacteria</taxon>
        <taxon>Bacillati</taxon>
        <taxon>Actinomycetota</taxon>
        <taxon>Actinomycetes</taxon>
        <taxon>Bifidobacteriales</taxon>
        <taxon>Bifidobacteriaceae</taxon>
        <taxon>Bifidobacterium</taxon>
    </lineage>
</organism>